<evidence type="ECO:0000313" key="15">
    <source>
        <dbReference type="Proteomes" id="UP001159042"/>
    </source>
</evidence>
<dbReference type="Proteomes" id="UP001159042">
    <property type="component" value="Unassembled WGS sequence"/>
</dbReference>
<evidence type="ECO:0000256" key="9">
    <source>
        <dbReference type="ARBA" id="ARBA00023170"/>
    </source>
</evidence>
<dbReference type="AlphaFoldDB" id="A0AAV8VRC6"/>
<sequence>MIHPEVETPRDDDDVLQDFRHFQLEKNYNHLLLMGPALTRDFLEKVNADLVPRRTYLFGYELNTKKILFVSGLFLLFFTSLFGAVVMWFTDFFDNAVLSTMVISNSSKNLRLWTNPPPKALISVYIFNYTNLEEFDAKLEKKLRVNEVGPYVYEETLQKVNVQFSEDGTRVSYQEKRSYKFRPDMSKGKQSDQVYVPNIPLMAGTAITKHHNYFARLAFSSFLTGIDEQPFVKLAADQYIIGYRNRLVDLSQSWSWLNGQDMHGVEKVGLLSAKIGVNPHVFTMNTGKADIDRLGLIEKLNGHEQFDYWSTSDCNRYVSSDAIYASAEEKSENQCFCSLSSGECPLRGVFNVTPCNYGIPMFISNPHFHGADETLLQAVDGLKTMRKKDIQTYINLHPTMGFAMSGRVVFQANIQVQKAYGVYQMDRFQDGLMLPLAWLKAEIKEESLPEIFLELIYDATYTLKGVKMAFQYGFLLTTLVTLFCLVLVLRNTWERPRRARDSVRRLHRQDTDVIEI</sequence>
<evidence type="ECO:0000313" key="14">
    <source>
        <dbReference type="EMBL" id="KAJ8916544.1"/>
    </source>
</evidence>
<keyword evidence="4" id="KW-1003">Cell membrane</keyword>
<evidence type="ECO:0000256" key="5">
    <source>
        <dbReference type="ARBA" id="ARBA00022692"/>
    </source>
</evidence>
<evidence type="ECO:0000256" key="13">
    <source>
        <dbReference type="SAM" id="Phobius"/>
    </source>
</evidence>
<protein>
    <recommendedName>
        <fullName evidence="11">Scavenger receptor class B member 1</fullName>
    </recommendedName>
    <alternativeName>
        <fullName evidence="12">SR-BI</fullName>
    </alternativeName>
</protein>
<keyword evidence="7 13" id="KW-0472">Membrane</keyword>
<name>A0AAV8VRC6_9CUCU</name>
<keyword evidence="8" id="KW-1015">Disulfide bond</keyword>
<keyword evidence="5 13" id="KW-0812">Transmembrane</keyword>
<evidence type="ECO:0000256" key="6">
    <source>
        <dbReference type="ARBA" id="ARBA00022989"/>
    </source>
</evidence>
<keyword evidence="6 13" id="KW-1133">Transmembrane helix</keyword>
<gene>
    <name evidence="14" type="ORF">NQ315_000186</name>
</gene>
<dbReference type="EMBL" id="JANEYG010000041">
    <property type="protein sequence ID" value="KAJ8916544.1"/>
    <property type="molecule type" value="Genomic_DNA"/>
</dbReference>
<keyword evidence="9" id="KW-0675">Receptor</keyword>
<dbReference type="Pfam" id="PF01130">
    <property type="entry name" value="CD36"/>
    <property type="match status" value="1"/>
</dbReference>
<organism evidence="14 15">
    <name type="scientific">Exocentrus adspersus</name>
    <dbReference type="NCBI Taxonomy" id="1586481"/>
    <lineage>
        <taxon>Eukaryota</taxon>
        <taxon>Metazoa</taxon>
        <taxon>Ecdysozoa</taxon>
        <taxon>Arthropoda</taxon>
        <taxon>Hexapoda</taxon>
        <taxon>Insecta</taxon>
        <taxon>Pterygota</taxon>
        <taxon>Neoptera</taxon>
        <taxon>Endopterygota</taxon>
        <taxon>Coleoptera</taxon>
        <taxon>Polyphaga</taxon>
        <taxon>Cucujiformia</taxon>
        <taxon>Chrysomeloidea</taxon>
        <taxon>Cerambycidae</taxon>
        <taxon>Lamiinae</taxon>
        <taxon>Acanthocinini</taxon>
        <taxon>Exocentrus</taxon>
    </lineage>
</organism>
<dbReference type="GO" id="GO:0005737">
    <property type="term" value="C:cytoplasm"/>
    <property type="evidence" value="ECO:0007669"/>
    <property type="project" value="TreeGrafter"/>
</dbReference>
<dbReference type="GO" id="GO:0005044">
    <property type="term" value="F:scavenger receptor activity"/>
    <property type="evidence" value="ECO:0007669"/>
    <property type="project" value="TreeGrafter"/>
</dbReference>
<dbReference type="PANTHER" id="PTHR11923:SF110">
    <property type="entry name" value="SCAVENGER RECEPTOR CLASS B MEMBER 1"/>
    <property type="match status" value="1"/>
</dbReference>
<evidence type="ECO:0000256" key="8">
    <source>
        <dbReference type="ARBA" id="ARBA00023157"/>
    </source>
</evidence>
<keyword evidence="15" id="KW-1185">Reference proteome</keyword>
<reference evidence="14 15" key="1">
    <citation type="journal article" date="2023" name="Insect Mol. Biol.">
        <title>Genome sequencing provides insights into the evolution of gene families encoding plant cell wall-degrading enzymes in longhorned beetles.</title>
        <authorList>
            <person name="Shin N.R."/>
            <person name="Okamura Y."/>
            <person name="Kirsch R."/>
            <person name="Pauchet Y."/>
        </authorList>
    </citation>
    <scope>NUCLEOTIDE SEQUENCE [LARGE SCALE GENOMIC DNA]</scope>
    <source>
        <strain evidence="14">EAD_L_NR</strain>
    </source>
</reference>
<dbReference type="PRINTS" id="PR01609">
    <property type="entry name" value="CD36FAMILY"/>
</dbReference>
<dbReference type="GO" id="GO:0005901">
    <property type="term" value="C:caveola"/>
    <property type="evidence" value="ECO:0007669"/>
    <property type="project" value="UniProtKB-SubCell"/>
</dbReference>
<dbReference type="PANTHER" id="PTHR11923">
    <property type="entry name" value="SCAVENGER RECEPTOR CLASS B TYPE-1 SR-B1"/>
    <property type="match status" value="1"/>
</dbReference>
<proteinExistence type="inferred from homology"/>
<evidence type="ECO:0000256" key="12">
    <source>
        <dbReference type="ARBA" id="ARBA00042244"/>
    </source>
</evidence>
<feature type="transmembrane region" description="Helical" evidence="13">
    <location>
        <begin position="469"/>
        <end position="489"/>
    </location>
</feature>
<keyword evidence="10" id="KW-0325">Glycoprotein</keyword>
<feature type="transmembrane region" description="Helical" evidence="13">
    <location>
        <begin position="67"/>
        <end position="89"/>
    </location>
</feature>
<evidence type="ECO:0000256" key="2">
    <source>
        <dbReference type="ARBA" id="ARBA00004651"/>
    </source>
</evidence>
<comment type="similarity">
    <text evidence="3">Belongs to the CD36 family.</text>
</comment>
<evidence type="ECO:0000256" key="3">
    <source>
        <dbReference type="ARBA" id="ARBA00010532"/>
    </source>
</evidence>
<accession>A0AAV8VRC6</accession>
<evidence type="ECO:0000256" key="1">
    <source>
        <dbReference type="ARBA" id="ARBA00004189"/>
    </source>
</evidence>
<evidence type="ECO:0000256" key="10">
    <source>
        <dbReference type="ARBA" id="ARBA00023180"/>
    </source>
</evidence>
<dbReference type="InterPro" id="IPR002159">
    <property type="entry name" value="CD36_fam"/>
</dbReference>
<comment type="subcellular location">
    <subcellularLocation>
        <location evidence="2">Cell membrane</location>
        <topology evidence="2">Multi-pass membrane protein</topology>
    </subcellularLocation>
    <subcellularLocation>
        <location evidence="1">Membrane</location>
        <location evidence="1">Caveola</location>
        <topology evidence="1">Multi-pass membrane protein</topology>
    </subcellularLocation>
</comment>
<comment type="caution">
    <text evidence="14">The sequence shown here is derived from an EMBL/GenBank/DDBJ whole genome shotgun (WGS) entry which is preliminary data.</text>
</comment>
<evidence type="ECO:0000256" key="4">
    <source>
        <dbReference type="ARBA" id="ARBA00022475"/>
    </source>
</evidence>
<evidence type="ECO:0000256" key="7">
    <source>
        <dbReference type="ARBA" id="ARBA00023136"/>
    </source>
</evidence>
<evidence type="ECO:0000256" key="11">
    <source>
        <dbReference type="ARBA" id="ARBA00040821"/>
    </source>
</evidence>